<proteinExistence type="predicted"/>
<gene>
    <name evidence="2" type="ORF">ELS20_03975</name>
</gene>
<dbReference type="PANTHER" id="PTHR43781:SF1">
    <property type="entry name" value="SACCHAROPINE DEHYDROGENASE"/>
    <property type="match status" value="1"/>
</dbReference>
<dbReference type="InterPro" id="IPR005097">
    <property type="entry name" value="Sacchrp_dh_NADP-bd"/>
</dbReference>
<evidence type="ECO:0000313" key="2">
    <source>
        <dbReference type="EMBL" id="RYJ09269.1"/>
    </source>
</evidence>
<dbReference type="EMBL" id="RZIG01000002">
    <property type="protein sequence ID" value="RYJ09269.1"/>
    <property type="molecule type" value="Genomic_DNA"/>
</dbReference>
<evidence type="ECO:0000313" key="3">
    <source>
        <dbReference type="Proteomes" id="UP000293535"/>
    </source>
</evidence>
<evidence type="ECO:0000259" key="1">
    <source>
        <dbReference type="Pfam" id="PF03435"/>
    </source>
</evidence>
<protein>
    <submittedName>
        <fullName evidence="2">Saccharopine dehydrogenase</fullName>
    </submittedName>
</protein>
<dbReference type="RefSeq" id="WP_064287988.1">
    <property type="nucleotide sequence ID" value="NZ_JAFKAA010000002.1"/>
</dbReference>
<dbReference type="InterPro" id="IPR036291">
    <property type="entry name" value="NAD(P)-bd_dom_sf"/>
</dbReference>
<organism evidence="2 3">
    <name type="scientific">Haloarcula hispanica</name>
    <dbReference type="NCBI Taxonomy" id="51589"/>
    <lineage>
        <taxon>Archaea</taxon>
        <taxon>Methanobacteriati</taxon>
        <taxon>Methanobacteriota</taxon>
        <taxon>Stenosarchaea group</taxon>
        <taxon>Halobacteria</taxon>
        <taxon>Halobacteriales</taxon>
        <taxon>Haloarculaceae</taxon>
        <taxon>Haloarcula</taxon>
    </lineage>
</organism>
<dbReference type="SUPFAM" id="SSF51735">
    <property type="entry name" value="NAD(P)-binding Rossmann-fold domains"/>
    <property type="match status" value="1"/>
</dbReference>
<feature type="domain" description="Saccharopine dehydrogenase NADP binding" evidence="1">
    <location>
        <begin position="4"/>
        <end position="122"/>
    </location>
</feature>
<dbReference type="Pfam" id="PF03435">
    <property type="entry name" value="Sacchrp_dh_NADP"/>
    <property type="match status" value="1"/>
</dbReference>
<accession>A0A482TB78</accession>
<sequence>MGDVVIYGSYGYTGNIIAQAAIDRGLEPVLAGRNRDELSTQAIKLGCESEVVGLDEPKVLDVLLDDADAVVHCAGPFSRTWEPMVEACLRTGTHYLDITGELDVFEAIHERDSEAREAGIMLLPGVGFDVVPTDCLAAHLADRLPDADTLALAFHAEMGVSKGTAKTMVEHIDAGGAVRRDGRIERVTVGSESREIDFGWGHDGMNTVSIPWGDVSTAYHTTGIPNVTVYMSMPPSAARQQRFAGLFAPVLGLPPVKATLKWFIEQTIEGPDAEERASVPSFVWGEARTDDGDRVESRLRGPHTYDLTAATAVEITQRVIDGDAPAGFQTPAGAYGPDLILAVDGVEREDVV</sequence>
<dbReference type="PANTHER" id="PTHR43781">
    <property type="entry name" value="SACCHAROPINE DEHYDROGENASE"/>
    <property type="match status" value="1"/>
</dbReference>
<dbReference type="AlphaFoldDB" id="A0A482TB78"/>
<reference evidence="2 3" key="1">
    <citation type="submission" date="2018-12" db="EMBL/GenBank/DDBJ databases">
        <title>Draft genome sequence of Haloarcula hispinica strain 18.1, an halophilic archaeon isolated from Chott El Jerid of Southern Tunisia.</title>
        <authorList>
            <person name="Najjari A."/>
            <person name="Ben Dhia O."/>
            <person name="Ferjani R."/>
            <person name="Mahjoubi M."/>
            <person name="Sghaier H."/>
            <person name="Elshahed M."/>
            <person name="Ouzari H.I."/>
            <person name="Cherid A."/>
            <person name="Youssef N."/>
        </authorList>
    </citation>
    <scope>NUCLEOTIDE SEQUENCE [LARGE SCALE GENOMIC DNA]</scope>
    <source>
        <strain evidence="2 3">18.1</strain>
    </source>
</reference>
<dbReference type="Proteomes" id="UP000293535">
    <property type="component" value="Unassembled WGS sequence"/>
</dbReference>
<dbReference type="Gene3D" id="3.40.50.720">
    <property type="entry name" value="NAD(P)-binding Rossmann-like Domain"/>
    <property type="match status" value="1"/>
</dbReference>
<name>A0A482TB78_HALHI</name>
<comment type="caution">
    <text evidence="2">The sequence shown here is derived from an EMBL/GenBank/DDBJ whole genome shotgun (WGS) entry which is preliminary data.</text>
</comment>